<evidence type="ECO:0000259" key="1">
    <source>
        <dbReference type="PROSITE" id="PS50042"/>
    </source>
</evidence>
<organism evidence="2 3">
    <name type="scientific">Mucilaginibacter pedocola</name>
    <dbReference type="NCBI Taxonomy" id="1792845"/>
    <lineage>
        <taxon>Bacteria</taxon>
        <taxon>Pseudomonadati</taxon>
        <taxon>Bacteroidota</taxon>
        <taxon>Sphingobacteriia</taxon>
        <taxon>Sphingobacteriales</taxon>
        <taxon>Sphingobacteriaceae</taxon>
        <taxon>Mucilaginibacter</taxon>
    </lineage>
</organism>
<dbReference type="RefSeq" id="WP_078350065.1">
    <property type="nucleotide sequence ID" value="NZ_MBTF01000034.1"/>
</dbReference>
<dbReference type="InterPro" id="IPR014710">
    <property type="entry name" value="RmlC-like_jellyroll"/>
</dbReference>
<evidence type="ECO:0000313" key="3">
    <source>
        <dbReference type="Proteomes" id="UP000189739"/>
    </source>
</evidence>
<dbReference type="InterPro" id="IPR000595">
    <property type="entry name" value="cNMP-bd_dom"/>
</dbReference>
<accession>A0A1S9PBF8</accession>
<dbReference type="SUPFAM" id="SSF51206">
    <property type="entry name" value="cAMP-binding domain-like"/>
    <property type="match status" value="1"/>
</dbReference>
<proteinExistence type="predicted"/>
<dbReference type="Gene3D" id="2.60.120.10">
    <property type="entry name" value="Jelly Rolls"/>
    <property type="match status" value="1"/>
</dbReference>
<dbReference type="CDD" id="cd00038">
    <property type="entry name" value="CAP_ED"/>
    <property type="match status" value="1"/>
</dbReference>
<dbReference type="PROSITE" id="PS50042">
    <property type="entry name" value="CNMP_BINDING_3"/>
    <property type="match status" value="1"/>
</dbReference>
<dbReference type="AlphaFoldDB" id="A0A1S9PBF8"/>
<gene>
    <name evidence="2" type="ORF">BC343_11825</name>
</gene>
<dbReference type="STRING" id="1792845.BC343_11825"/>
<protein>
    <recommendedName>
        <fullName evidence="1">Cyclic nucleotide-binding domain-containing protein</fullName>
    </recommendedName>
</protein>
<name>A0A1S9PBF8_9SPHI</name>
<feature type="domain" description="Cyclic nucleotide-binding" evidence="1">
    <location>
        <begin position="12"/>
        <end position="115"/>
    </location>
</feature>
<comment type="caution">
    <text evidence="2">The sequence shown here is derived from an EMBL/GenBank/DDBJ whole genome shotgun (WGS) entry which is preliminary data.</text>
</comment>
<keyword evidence="3" id="KW-1185">Reference proteome</keyword>
<dbReference type="OrthoDB" id="948610at2"/>
<evidence type="ECO:0000313" key="2">
    <source>
        <dbReference type="EMBL" id="OOQ58316.1"/>
    </source>
</evidence>
<dbReference type="EMBL" id="MBTF01000034">
    <property type="protein sequence ID" value="OOQ58316.1"/>
    <property type="molecule type" value="Genomic_DNA"/>
</dbReference>
<reference evidence="2 3" key="1">
    <citation type="submission" date="2016-07" db="EMBL/GenBank/DDBJ databases">
        <title>Genomic analysis of zinc-resistant bacterium Mucilaginibacter pedocola TBZ30.</title>
        <authorList>
            <person name="Huang J."/>
            <person name="Tang J."/>
        </authorList>
    </citation>
    <scope>NUCLEOTIDE SEQUENCE [LARGE SCALE GENOMIC DNA]</scope>
    <source>
        <strain evidence="2 3">TBZ30</strain>
    </source>
</reference>
<sequence>MDTNLLITTLNFIAPLSAALEHQLIKQLRPETYEGKHLLLQEGQVARRIWFINKGFARAYYHTPEGRECTVWFMGEGDLMISVYSFYTQQPARETIELVDGGELLSMSWAELQAIYAGHPEFNYIGRKVTEKYYILAEERAILLRTLTGRERYEKLLANHPDILQKASLSQIASYLSITPETLSRIRAGKVQMNRKASA</sequence>
<dbReference type="InterPro" id="IPR018490">
    <property type="entry name" value="cNMP-bd_dom_sf"/>
</dbReference>
<dbReference type="Proteomes" id="UP000189739">
    <property type="component" value="Unassembled WGS sequence"/>
</dbReference>
<dbReference type="Pfam" id="PF00027">
    <property type="entry name" value="cNMP_binding"/>
    <property type="match status" value="1"/>
</dbReference>